<feature type="transmembrane region" description="Helical" evidence="7">
    <location>
        <begin position="132"/>
        <end position="153"/>
    </location>
</feature>
<dbReference type="OrthoDB" id="9811110at2"/>
<dbReference type="PANTHER" id="PTHR43823:SF3">
    <property type="entry name" value="MULTIDRUG EXPORT PROTEIN MEPA"/>
    <property type="match status" value="1"/>
</dbReference>
<feature type="transmembrane region" description="Helical" evidence="7">
    <location>
        <begin position="89"/>
        <end position="112"/>
    </location>
</feature>
<dbReference type="EMBL" id="AGXA01000017">
    <property type="protein sequence ID" value="EKU93659.1"/>
    <property type="molecule type" value="Genomic_DNA"/>
</dbReference>
<feature type="transmembrane region" description="Helical" evidence="7">
    <location>
        <begin position="165"/>
        <end position="183"/>
    </location>
</feature>
<reference evidence="8 9" key="1">
    <citation type="submission" date="2012-09" db="EMBL/GenBank/DDBJ databases">
        <title>The Genome Sequence of Alloiococcus otitis ATCC 51267.</title>
        <authorList>
            <consortium name="The Broad Institute Genome Sequencing Platform"/>
            <person name="Earl A."/>
            <person name="Ward D."/>
            <person name="Feldgarden M."/>
            <person name="Gevers D."/>
            <person name="Huys G."/>
            <person name="Walker B."/>
            <person name="Young S.K."/>
            <person name="Zeng Q."/>
            <person name="Gargeya S."/>
            <person name="Fitzgerald M."/>
            <person name="Haas B."/>
            <person name="Abouelleil A."/>
            <person name="Alvarado L."/>
            <person name="Arachchi H.M."/>
            <person name="Berlin A.M."/>
            <person name="Chapman S.B."/>
            <person name="Goldberg J."/>
            <person name="Griggs A."/>
            <person name="Gujja S."/>
            <person name="Hansen M."/>
            <person name="Howarth C."/>
            <person name="Imamovic A."/>
            <person name="Larimer J."/>
            <person name="McCowen C."/>
            <person name="Montmayeur A."/>
            <person name="Murphy C."/>
            <person name="Neiman D."/>
            <person name="Pearson M."/>
            <person name="Priest M."/>
            <person name="Roberts A."/>
            <person name="Saif S."/>
            <person name="Shea T."/>
            <person name="Sisk P."/>
            <person name="Sykes S."/>
            <person name="Wortman J."/>
            <person name="Nusbaum C."/>
            <person name="Birren B."/>
        </authorList>
    </citation>
    <scope>NUCLEOTIDE SEQUENCE [LARGE SCALE GENOMIC DNA]</scope>
    <source>
        <strain evidence="8 9">ATCC 51267</strain>
    </source>
</reference>
<proteinExistence type="predicted"/>
<dbReference type="InterPro" id="IPR051327">
    <property type="entry name" value="MATE_MepA_subfamily"/>
</dbReference>
<evidence type="ECO:0000256" key="3">
    <source>
        <dbReference type="ARBA" id="ARBA00022475"/>
    </source>
</evidence>
<name>K9E8W3_9LACT</name>
<feature type="transmembrane region" description="Helical" evidence="7">
    <location>
        <begin position="58"/>
        <end position="77"/>
    </location>
</feature>
<organism evidence="8 9">
    <name type="scientific">Alloiococcus otitis ATCC 51267</name>
    <dbReference type="NCBI Taxonomy" id="883081"/>
    <lineage>
        <taxon>Bacteria</taxon>
        <taxon>Bacillati</taxon>
        <taxon>Bacillota</taxon>
        <taxon>Bacilli</taxon>
        <taxon>Lactobacillales</taxon>
        <taxon>Carnobacteriaceae</taxon>
        <taxon>Alloiococcus</taxon>
    </lineage>
</organism>
<dbReference type="HOGENOM" id="CLU_012893_0_2_9"/>
<dbReference type="InterPro" id="IPR002528">
    <property type="entry name" value="MATE_fam"/>
</dbReference>
<feature type="transmembrane region" description="Helical" evidence="7">
    <location>
        <begin position="388"/>
        <end position="407"/>
    </location>
</feature>
<dbReference type="AlphaFoldDB" id="K9E8W3"/>
<evidence type="ECO:0000313" key="9">
    <source>
        <dbReference type="Proteomes" id="UP000009875"/>
    </source>
</evidence>
<feature type="transmembrane region" description="Helical" evidence="7">
    <location>
        <begin position="308"/>
        <end position="331"/>
    </location>
</feature>
<keyword evidence="9" id="KW-1185">Reference proteome</keyword>
<feature type="transmembrane region" description="Helical" evidence="7">
    <location>
        <begin position="355"/>
        <end position="376"/>
    </location>
</feature>
<keyword evidence="4 7" id="KW-0812">Transmembrane</keyword>
<dbReference type="GO" id="GO:0015297">
    <property type="term" value="F:antiporter activity"/>
    <property type="evidence" value="ECO:0007669"/>
    <property type="project" value="InterPro"/>
</dbReference>
<evidence type="ECO:0000256" key="4">
    <source>
        <dbReference type="ARBA" id="ARBA00022692"/>
    </source>
</evidence>
<feature type="transmembrane region" description="Helical" evidence="7">
    <location>
        <begin position="189"/>
        <end position="212"/>
    </location>
</feature>
<dbReference type="Proteomes" id="UP000009875">
    <property type="component" value="Unassembled WGS sequence"/>
</dbReference>
<dbReference type="STRING" id="883081.HMPREF9698_00776"/>
<keyword evidence="5 7" id="KW-1133">Transmembrane helix</keyword>
<evidence type="ECO:0000256" key="6">
    <source>
        <dbReference type="ARBA" id="ARBA00023136"/>
    </source>
</evidence>
<protein>
    <submittedName>
        <fullName evidence="8">MATE efflux family protein</fullName>
    </submittedName>
</protein>
<dbReference type="PATRIC" id="fig|883081.3.peg.773"/>
<evidence type="ECO:0000256" key="1">
    <source>
        <dbReference type="ARBA" id="ARBA00004651"/>
    </source>
</evidence>
<comment type="subcellular location">
    <subcellularLocation>
        <location evidence="1">Cell membrane</location>
        <topology evidence="1">Multi-pass membrane protein</topology>
    </subcellularLocation>
</comment>
<dbReference type="PANTHER" id="PTHR43823">
    <property type="entry name" value="SPORULATION PROTEIN YKVU"/>
    <property type="match status" value="1"/>
</dbReference>
<comment type="caution">
    <text evidence="8">The sequence shown here is derived from an EMBL/GenBank/DDBJ whole genome shotgun (WGS) entry which is preliminary data.</text>
</comment>
<dbReference type="RefSeq" id="WP_003777555.1">
    <property type="nucleotide sequence ID" value="NZ_JH992958.1"/>
</dbReference>
<feature type="transmembrane region" description="Helical" evidence="7">
    <location>
        <begin position="232"/>
        <end position="254"/>
    </location>
</feature>
<dbReference type="GO" id="GO:0042910">
    <property type="term" value="F:xenobiotic transmembrane transporter activity"/>
    <property type="evidence" value="ECO:0007669"/>
    <property type="project" value="InterPro"/>
</dbReference>
<feature type="transmembrane region" description="Helical" evidence="7">
    <location>
        <begin position="266"/>
        <end position="287"/>
    </location>
</feature>
<gene>
    <name evidence="8" type="ORF">HMPREF9698_00776</name>
</gene>
<dbReference type="GO" id="GO:0005886">
    <property type="term" value="C:plasma membrane"/>
    <property type="evidence" value="ECO:0007669"/>
    <property type="project" value="UniProtKB-SubCell"/>
</dbReference>
<evidence type="ECO:0000256" key="2">
    <source>
        <dbReference type="ARBA" id="ARBA00022448"/>
    </source>
</evidence>
<evidence type="ECO:0000256" key="7">
    <source>
        <dbReference type="SAM" id="Phobius"/>
    </source>
</evidence>
<keyword evidence="6 7" id="KW-0472">Membrane</keyword>
<accession>K9E8W3</accession>
<keyword evidence="2" id="KW-0813">Transport</keyword>
<dbReference type="eggNOG" id="COG0534">
    <property type="taxonomic scope" value="Bacteria"/>
</dbReference>
<evidence type="ECO:0000313" key="8">
    <source>
        <dbReference type="EMBL" id="EKU93659.1"/>
    </source>
</evidence>
<dbReference type="InterPro" id="IPR048279">
    <property type="entry name" value="MdtK-like"/>
</dbReference>
<dbReference type="Pfam" id="PF01554">
    <property type="entry name" value="MatE"/>
    <property type="match status" value="2"/>
</dbReference>
<keyword evidence="3" id="KW-1003">Cell membrane</keyword>
<dbReference type="PIRSF" id="PIRSF006603">
    <property type="entry name" value="DinF"/>
    <property type="match status" value="1"/>
</dbReference>
<sequence>MASQKHPLLAEFFEYISSGMVSMIGVAIFILADTFFIANGIGQEAVAALNVAIPIGNILHGTGWMIGVGGAALYSIVRGQGDLNRANGIFTFTVKLAAIVATIVCLLLLVFNEPILYFFGASGQTIGLAQEYFIIHAFYGPFFIIANTFVSFVRNDNNPRLATMALMSGAFSNIILDYIYIYWFNWGMAGASFATILSPAITLAVLTLHLNYTKRKLAFAPFRFHLDRLRRIFSIGFSSLLNELASGMIIVFFNQAMLVLVGDVGVSAYAVVANINLVALLIFQGMGQGVQPLISRYYGMTRGQTVKRLVKFSILAIALVGGVLMTINLSFTDQIVSLFNRNDNPEMAMLASQGIRFFSLSIILAGLNILAIYLLAAIERAFASMLISLLRSLILIPPIISFLASQYGVEGAWATMIVVELITLVFTISFTLYYWRKTLADQT</sequence>
<feature type="transmembrane region" description="Helical" evidence="7">
    <location>
        <begin position="413"/>
        <end position="435"/>
    </location>
</feature>
<evidence type="ECO:0000256" key="5">
    <source>
        <dbReference type="ARBA" id="ARBA00022989"/>
    </source>
</evidence>
<feature type="transmembrane region" description="Helical" evidence="7">
    <location>
        <begin position="12"/>
        <end position="38"/>
    </location>
</feature>